<dbReference type="Proteomes" id="UP000796880">
    <property type="component" value="Unassembled WGS sequence"/>
</dbReference>
<reference evidence="3" key="1">
    <citation type="submission" date="2020-03" db="EMBL/GenBank/DDBJ databases">
        <title>A high-quality chromosome-level genome assembly of a woody plant with both climbing and erect habits, Rhamnella rubrinervis.</title>
        <authorList>
            <person name="Lu Z."/>
            <person name="Yang Y."/>
            <person name="Zhu X."/>
            <person name="Sun Y."/>
        </authorList>
    </citation>
    <scope>NUCLEOTIDE SEQUENCE</scope>
    <source>
        <strain evidence="3">BYM</strain>
        <tissue evidence="3">Leaf</tissue>
    </source>
</reference>
<accession>A0A8K0HGC7</accession>
<organism evidence="3 4">
    <name type="scientific">Rhamnella rubrinervis</name>
    <dbReference type="NCBI Taxonomy" id="2594499"/>
    <lineage>
        <taxon>Eukaryota</taxon>
        <taxon>Viridiplantae</taxon>
        <taxon>Streptophyta</taxon>
        <taxon>Embryophyta</taxon>
        <taxon>Tracheophyta</taxon>
        <taxon>Spermatophyta</taxon>
        <taxon>Magnoliopsida</taxon>
        <taxon>eudicotyledons</taxon>
        <taxon>Gunneridae</taxon>
        <taxon>Pentapetalae</taxon>
        <taxon>rosids</taxon>
        <taxon>fabids</taxon>
        <taxon>Rosales</taxon>
        <taxon>Rhamnaceae</taxon>
        <taxon>rhamnoid group</taxon>
        <taxon>Rhamneae</taxon>
        <taxon>Rhamnella</taxon>
    </lineage>
</organism>
<evidence type="ECO:0000313" key="4">
    <source>
        <dbReference type="Proteomes" id="UP000796880"/>
    </source>
</evidence>
<feature type="transmembrane region" description="Helical" evidence="1">
    <location>
        <begin position="18"/>
        <end position="40"/>
    </location>
</feature>
<dbReference type="InterPro" id="IPR005162">
    <property type="entry name" value="Retrotrans_gag_dom"/>
</dbReference>
<evidence type="ECO:0000256" key="1">
    <source>
        <dbReference type="SAM" id="Phobius"/>
    </source>
</evidence>
<keyword evidence="1" id="KW-0472">Membrane</keyword>
<evidence type="ECO:0000259" key="2">
    <source>
        <dbReference type="Pfam" id="PF03732"/>
    </source>
</evidence>
<dbReference type="EMBL" id="VOIH02000003">
    <property type="protein sequence ID" value="KAF3451260.1"/>
    <property type="molecule type" value="Genomic_DNA"/>
</dbReference>
<evidence type="ECO:0000313" key="3">
    <source>
        <dbReference type="EMBL" id="KAF3451260.1"/>
    </source>
</evidence>
<name>A0A8K0HGC7_9ROSA</name>
<comment type="caution">
    <text evidence="3">The sequence shown here is derived from an EMBL/GenBank/DDBJ whole genome shotgun (WGS) entry which is preliminary data.</text>
</comment>
<dbReference type="Pfam" id="PF03732">
    <property type="entry name" value="Retrotrans_gag"/>
    <property type="match status" value="1"/>
</dbReference>
<keyword evidence="1" id="KW-0812">Transmembrane</keyword>
<keyword evidence="1" id="KW-1133">Transmembrane helix</keyword>
<dbReference type="OrthoDB" id="2272416at2759"/>
<sequence length="248" mass="28844">MVAPHILSLSPPYYDDNLILLLSIFDWLGILHVISVYFCAQLTFSQKSTLVKVNFDHSQLRLKSTHGLLTVRPRKRKEEEGWPFPATGRRFLGCILKGFSGVLLIQVEIPHAPEVVTIEENTKEEEDPEEEYGERLVVILMPRGRPRANDTNENNTANMGSSTNLLVAEDWIRDLEKIFTQMECTESQKVELFLKRYFPIVKRDEKEAEFLRLIQGNLSLVEYEQKFDELSHYAPHLVDTEERKARRR</sequence>
<gene>
    <name evidence="3" type="ORF">FNV43_RR07355</name>
</gene>
<proteinExistence type="predicted"/>
<protein>
    <recommendedName>
        <fullName evidence="2">Retrotransposon gag domain-containing protein</fullName>
    </recommendedName>
</protein>
<keyword evidence="4" id="KW-1185">Reference proteome</keyword>
<dbReference type="AlphaFoldDB" id="A0A8K0HGC7"/>
<feature type="domain" description="Retrotransposon gag" evidence="2">
    <location>
        <begin position="191"/>
        <end position="246"/>
    </location>
</feature>